<dbReference type="InterPro" id="IPR002213">
    <property type="entry name" value="UDP_glucos_trans"/>
</dbReference>
<dbReference type="GO" id="GO:0005634">
    <property type="term" value="C:nucleus"/>
    <property type="evidence" value="ECO:0007669"/>
    <property type="project" value="UniProtKB-SubCell"/>
</dbReference>
<reference evidence="10" key="1">
    <citation type="journal article" date="2018" name="DNA Res.">
        <title>Multiple hybrid de novo genome assembly of finger millet, an orphan allotetraploid crop.</title>
        <authorList>
            <person name="Hatakeyama M."/>
            <person name="Aluri S."/>
            <person name="Balachadran M.T."/>
            <person name="Sivarajan S.R."/>
            <person name="Patrignani A."/>
            <person name="Gruter S."/>
            <person name="Poveda L."/>
            <person name="Shimizu-Inatsugi R."/>
            <person name="Baeten J."/>
            <person name="Francoijs K.J."/>
            <person name="Nataraja K.N."/>
            <person name="Reddy Y.A.N."/>
            <person name="Phadnis S."/>
            <person name="Ravikumar R.L."/>
            <person name="Schlapbach R."/>
            <person name="Sreeman S.M."/>
            <person name="Shimizu K.K."/>
        </authorList>
    </citation>
    <scope>NUCLEOTIDE SEQUENCE</scope>
</reference>
<comment type="function">
    <text evidence="7">UDP-glycosyltransferase which uses UDP-galactose and malvidin as substrates to catalyze the biosynthesis of malvidin 3-O-galactoside, an anthocyanin conferring purple pigmentation.</text>
</comment>
<evidence type="ECO:0000256" key="4">
    <source>
        <dbReference type="ARBA" id="ARBA00022679"/>
    </source>
</evidence>
<evidence type="ECO:0000256" key="5">
    <source>
        <dbReference type="ARBA" id="ARBA00023242"/>
    </source>
</evidence>
<reference evidence="10" key="2">
    <citation type="submission" date="2021-12" db="EMBL/GenBank/DDBJ databases">
        <title>Resequencing data analysis of finger millet.</title>
        <authorList>
            <person name="Hatakeyama M."/>
            <person name="Aluri S."/>
            <person name="Balachadran M.T."/>
            <person name="Sivarajan S.R."/>
            <person name="Poveda L."/>
            <person name="Shimizu-Inatsugi R."/>
            <person name="Schlapbach R."/>
            <person name="Sreeman S.M."/>
            <person name="Shimizu K.K."/>
        </authorList>
    </citation>
    <scope>NUCLEOTIDE SEQUENCE</scope>
</reference>
<dbReference type="PANTHER" id="PTHR48048">
    <property type="entry name" value="GLYCOSYLTRANSFERASE"/>
    <property type="match status" value="1"/>
</dbReference>
<evidence type="ECO:0000313" key="11">
    <source>
        <dbReference type="Proteomes" id="UP001054889"/>
    </source>
</evidence>
<gene>
    <name evidence="10" type="primary">ga25182</name>
    <name evidence="10" type="ORF">PR202_ga25182</name>
</gene>
<dbReference type="FunFam" id="3.40.50.2000:FF:000089">
    <property type="entry name" value="Glycosyltransferase"/>
    <property type="match status" value="1"/>
</dbReference>
<comment type="subcellular location">
    <subcellularLocation>
        <location evidence="1">Nucleus</location>
    </subcellularLocation>
</comment>
<dbReference type="Proteomes" id="UP001054889">
    <property type="component" value="Unassembled WGS sequence"/>
</dbReference>
<protein>
    <recommendedName>
        <fullName evidence="9">Glycosyltransferase</fullName>
        <ecNumber evidence="9">2.4.1.-</ecNumber>
    </recommendedName>
</protein>
<dbReference type="EC" id="2.4.1.-" evidence="9"/>
<evidence type="ECO:0000256" key="2">
    <source>
        <dbReference type="ARBA" id="ARBA00004935"/>
    </source>
</evidence>
<evidence type="ECO:0000256" key="9">
    <source>
        <dbReference type="RuleBase" id="RU362057"/>
    </source>
</evidence>
<comment type="similarity">
    <text evidence="3 8">Belongs to the UDP-glycosyltransferase family.</text>
</comment>
<evidence type="ECO:0000256" key="7">
    <source>
        <dbReference type="ARBA" id="ARBA00058579"/>
    </source>
</evidence>
<evidence type="ECO:0000256" key="8">
    <source>
        <dbReference type="RuleBase" id="RU003718"/>
    </source>
</evidence>
<dbReference type="PANTHER" id="PTHR48048:SF2">
    <property type="entry name" value="GLYCOSYLTRANSFERASE"/>
    <property type="match status" value="1"/>
</dbReference>
<accession>A0AAV5DAZ4</accession>
<dbReference type="EMBL" id="BQKI01000014">
    <property type="protein sequence ID" value="GJN07358.1"/>
    <property type="molecule type" value="Genomic_DNA"/>
</dbReference>
<comment type="caution">
    <text evidence="10">The sequence shown here is derived from an EMBL/GenBank/DDBJ whole genome shotgun (WGS) entry which is preliminary data.</text>
</comment>
<proteinExistence type="inferred from homology"/>
<name>A0AAV5DAZ4_ELECO</name>
<dbReference type="CDD" id="cd03784">
    <property type="entry name" value="GT1_Gtf-like"/>
    <property type="match status" value="1"/>
</dbReference>
<keyword evidence="8" id="KW-0328">Glycosyltransferase</keyword>
<organism evidence="10 11">
    <name type="scientific">Eleusine coracana subsp. coracana</name>
    <dbReference type="NCBI Taxonomy" id="191504"/>
    <lineage>
        <taxon>Eukaryota</taxon>
        <taxon>Viridiplantae</taxon>
        <taxon>Streptophyta</taxon>
        <taxon>Embryophyta</taxon>
        <taxon>Tracheophyta</taxon>
        <taxon>Spermatophyta</taxon>
        <taxon>Magnoliopsida</taxon>
        <taxon>Liliopsida</taxon>
        <taxon>Poales</taxon>
        <taxon>Poaceae</taxon>
        <taxon>PACMAD clade</taxon>
        <taxon>Chloridoideae</taxon>
        <taxon>Cynodonteae</taxon>
        <taxon>Eleusininae</taxon>
        <taxon>Eleusine</taxon>
    </lineage>
</organism>
<dbReference type="Pfam" id="PF00201">
    <property type="entry name" value="UDPGT"/>
    <property type="match status" value="1"/>
</dbReference>
<evidence type="ECO:0000313" key="10">
    <source>
        <dbReference type="EMBL" id="GJN07358.1"/>
    </source>
</evidence>
<comment type="catalytic activity">
    <reaction evidence="6">
        <text>malvidin + UDP-alpha-D-galactose = malvidin 3-O-beta-D-galactoside + UDP + H(+)</text>
        <dbReference type="Rhea" id="RHEA:74131"/>
        <dbReference type="ChEBI" id="CHEBI:15378"/>
        <dbReference type="ChEBI" id="CHEBI:58223"/>
        <dbReference type="ChEBI" id="CHEBI:66914"/>
        <dbReference type="ChEBI" id="CHEBI:144781"/>
        <dbReference type="ChEBI" id="CHEBI:193100"/>
    </reaction>
    <physiologicalReaction direction="left-to-right" evidence="6">
        <dbReference type="Rhea" id="RHEA:74132"/>
    </physiologicalReaction>
</comment>
<sequence length="482" mass="52707">MANPTVVLIPFCVPGHLTSMLNAGKRLLSNSSSSHALSFTVLITQITWVPNHMSEVADLIRREEAESGFEIRFHHLPAVELPVWLGAEDFISRFIQLHAPHVKAAISGLPSPVAAVVVDFFCTTLLDVTRELALPAYVYFTSSASMLALMLRLPALDAEVACDLVEVDGAVDVPGMPPVPAALVPTPLLKKDVNYTWFVYHGNRFMEAAGIIINTVAELESAVLAAVAEDRCVPGRRAPTVYPIGPVLSFKPPGEQRHECVTWLDAQPKDSVVLLCFGSMGGSFPEPQVREIAEGLERSGHRFLWVLRGPPHAPSPYPTDANVDELLPEGFLERTKDRGLVWPKWAPQKEILAHAAVGGFVTHCGWNSVLEALWHGVPMAPWPLYAEQHLNAFLLVAYLGVAVAMEVDRKRDNFVEAAELERAVRSLMGGDSVEGRKTREKAMEAKALCRNAVVESGSSYASLQKLTQEISRMLCVRMTGSA</sequence>
<evidence type="ECO:0000256" key="3">
    <source>
        <dbReference type="ARBA" id="ARBA00009995"/>
    </source>
</evidence>
<dbReference type="GO" id="GO:0035251">
    <property type="term" value="F:UDP-glucosyltransferase activity"/>
    <property type="evidence" value="ECO:0007669"/>
    <property type="project" value="InterPro"/>
</dbReference>
<dbReference type="Gene3D" id="3.40.50.2000">
    <property type="entry name" value="Glycogen Phosphorylase B"/>
    <property type="match status" value="2"/>
</dbReference>
<keyword evidence="11" id="KW-1185">Reference proteome</keyword>
<evidence type="ECO:0000256" key="6">
    <source>
        <dbReference type="ARBA" id="ARBA00052232"/>
    </source>
</evidence>
<dbReference type="InterPro" id="IPR035595">
    <property type="entry name" value="UDP_glycos_trans_CS"/>
</dbReference>
<evidence type="ECO:0000256" key="1">
    <source>
        <dbReference type="ARBA" id="ARBA00004123"/>
    </source>
</evidence>
<keyword evidence="4 8" id="KW-0808">Transferase</keyword>
<dbReference type="InterPro" id="IPR050481">
    <property type="entry name" value="UDP-glycosyltransf_plant"/>
</dbReference>
<keyword evidence="5" id="KW-0539">Nucleus</keyword>
<dbReference type="FunFam" id="3.40.50.2000:FF:000086">
    <property type="entry name" value="Glycosyltransferase"/>
    <property type="match status" value="1"/>
</dbReference>
<dbReference type="PROSITE" id="PS00375">
    <property type="entry name" value="UDPGT"/>
    <property type="match status" value="1"/>
</dbReference>
<comment type="pathway">
    <text evidence="2">Pigment biosynthesis; anthocyanin biosynthesis.</text>
</comment>
<dbReference type="AlphaFoldDB" id="A0AAV5DAZ4"/>
<dbReference type="SUPFAM" id="SSF53756">
    <property type="entry name" value="UDP-Glycosyltransferase/glycogen phosphorylase"/>
    <property type="match status" value="1"/>
</dbReference>